<dbReference type="EMBL" id="AUZX01016147">
    <property type="protein sequence ID" value="EQD26556.1"/>
    <property type="molecule type" value="Genomic_DNA"/>
</dbReference>
<dbReference type="InterPro" id="IPR010781">
    <property type="entry name" value="DUF1376"/>
</dbReference>
<name>T0XUV3_9ZZZZ</name>
<proteinExistence type="predicted"/>
<evidence type="ECO:0000256" key="1">
    <source>
        <dbReference type="SAM" id="MobiDB-lite"/>
    </source>
</evidence>
<feature type="non-terminal residue" evidence="2">
    <location>
        <position position="137"/>
    </location>
</feature>
<reference evidence="2" key="2">
    <citation type="journal article" date="2014" name="ISME J.">
        <title>Microbial stratification in low pH oxic and suboxic macroscopic growths along an acid mine drainage.</title>
        <authorList>
            <person name="Mendez-Garcia C."/>
            <person name="Mesa V."/>
            <person name="Sprenger R.R."/>
            <person name="Richter M."/>
            <person name="Diez M.S."/>
            <person name="Solano J."/>
            <person name="Bargiela R."/>
            <person name="Golyshina O.V."/>
            <person name="Manteca A."/>
            <person name="Ramos J.L."/>
            <person name="Gallego J.R."/>
            <person name="Llorente I."/>
            <person name="Martins Dos Santos V.A."/>
            <person name="Jensen O.N."/>
            <person name="Pelaez A.I."/>
            <person name="Sanchez J."/>
            <person name="Ferrer M."/>
        </authorList>
    </citation>
    <scope>NUCLEOTIDE SEQUENCE</scope>
</reference>
<feature type="region of interest" description="Disordered" evidence="1">
    <location>
        <begin position="118"/>
        <end position="137"/>
    </location>
</feature>
<sequence>MLGGKHSEMANEDTAKGIELFARTELEVAVSKITIWMPFYIADYLADTTRLTTEQHGAYLLLIMDYWRNGPLPDDDLALANITRLNSQAWKKNRSAMVRMFQLSEGSWCHKRIDEERSRALSNQSSKSRGGKAGSSA</sequence>
<protein>
    <submittedName>
        <fullName evidence="2">Protein containing DUF1376</fullName>
    </submittedName>
</protein>
<evidence type="ECO:0000313" key="2">
    <source>
        <dbReference type="EMBL" id="EQD26556.1"/>
    </source>
</evidence>
<comment type="caution">
    <text evidence="2">The sequence shown here is derived from an EMBL/GenBank/DDBJ whole genome shotgun (WGS) entry which is preliminary data.</text>
</comment>
<gene>
    <name evidence="2" type="ORF">B1A_21845</name>
</gene>
<dbReference type="AlphaFoldDB" id="T0XUV3"/>
<dbReference type="Pfam" id="PF07120">
    <property type="entry name" value="DUF1376"/>
    <property type="match status" value="1"/>
</dbReference>
<reference evidence="2" key="1">
    <citation type="submission" date="2013-08" db="EMBL/GenBank/DDBJ databases">
        <authorList>
            <person name="Mendez C."/>
            <person name="Richter M."/>
            <person name="Ferrer M."/>
            <person name="Sanchez J."/>
        </authorList>
    </citation>
    <scope>NUCLEOTIDE SEQUENCE</scope>
</reference>
<accession>T0XUV3</accession>
<organism evidence="2">
    <name type="scientific">mine drainage metagenome</name>
    <dbReference type="NCBI Taxonomy" id="410659"/>
    <lineage>
        <taxon>unclassified sequences</taxon>
        <taxon>metagenomes</taxon>
        <taxon>ecological metagenomes</taxon>
    </lineage>
</organism>